<dbReference type="SUPFAM" id="SSF52540">
    <property type="entry name" value="P-loop containing nucleoside triphosphate hydrolases"/>
    <property type="match status" value="1"/>
</dbReference>
<gene>
    <name evidence="2" type="ORF">DXN05_16900</name>
</gene>
<sequence length="580" mass="65333">MFTINNYFEKVKGIDRHKLPENLQEVYDFVKEVTDNHSTWDYYHSDKDIKATVDQYLANLSSLPAKPAAVKRPVAKKATGAVSEAAAYEIAKKFIYSSVMNGQSVAQINKSMMGSGNDRFHAYVLKNYIHVTLIEQQKVTFKFPLQKLYNEILSEKPATAPKEVAAKKAAPKPKPAPHKRIDTSNAQPVEKIEEEVRFIKRYILMHDKVKTEAQMLNFINALQKAILEKRIRKTSSYASQISYIQSNLIRVYNKMGKSIHVKISEETLTEFMAIAGSEKIRLSVAYMKRYIGIQGKQITKDKAERLYNLIAGDINKRKLPANDPYMERMKKVLQSLRTFMKSAKKTDTLHIHQTVLNGIHDALNGCGCGCGGKKCGHGGLHGLELPDNNQQALPPDAVVNSMDFAKMHFKTLGFTGKWLELIGDPSGNFTAMVFGKPKMGKSYLCIDFASYLAQNHGRVLYVAKEEGLDYTLQEKLNAAKHPNLFVTGELQADLSPYDFIFLDSVSRLGLTPDQLRNLKAQYPTKSFIYVFQSTKQGNFRGENSFQHDVDVVIEVPEKGKAVQMGRFNQGGENQFFDNGG</sequence>
<reference evidence="2 3" key="1">
    <citation type="submission" date="2018-08" db="EMBL/GenBank/DDBJ databases">
        <title>Chitinophagaceae sp. K23C18032701, a novel bacterium isolated from forest soil.</title>
        <authorList>
            <person name="Wang C."/>
        </authorList>
    </citation>
    <scope>NUCLEOTIDE SEQUENCE [LARGE SCALE GENOMIC DNA]</scope>
    <source>
        <strain evidence="2 3">K23C18032701</strain>
    </source>
</reference>
<dbReference type="InterPro" id="IPR027417">
    <property type="entry name" value="P-loop_NTPase"/>
</dbReference>
<dbReference type="EMBL" id="QTJU01000006">
    <property type="protein sequence ID" value="RFM27138.1"/>
    <property type="molecule type" value="Genomic_DNA"/>
</dbReference>
<dbReference type="OrthoDB" id="9792687at2"/>
<feature type="region of interest" description="Disordered" evidence="1">
    <location>
        <begin position="163"/>
        <end position="185"/>
    </location>
</feature>
<name>A0A3E1NH66_9BACT</name>
<evidence type="ECO:0000256" key="1">
    <source>
        <dbReference type="SAM" id="MobiDB-lite"/>
    </source>
</evidence>
<evidence type="ECO:0008006" key="4">
    <source>
        <dbReference type="Google" id="ProtNLM"/>
    </source>
</evidence>
<organism evidence="2 3">
    <name type="scientific">Deminuibacter soli</name>
    <dbReference type="NCBI Taxonomy" id="2291815"/>
    <lineage>
        <taxon>Bacteria</taxon>
        <taxon>Pseudomonadati</taxon>
        <taxon>Bacteroidota</taxon>
        <taxon>Chitinophagia</taxon>
        <taxon>Chitinophagales</taxon>
        <taxon>Chitinophagaceae</taxon>
        <taxon>Deminuibacter</taxon>
    </lineage>
</organism>
<comment type="caution">
    <text evidence="2">The sequence shown here is derived from an EMBL/GenBank/DDBJ whole genome shotgun (WGS) entry which is preliminary data.</text>
</comment>
<keyword evidence="3" id="KW-1185">Reference proteome</keyword>
<feature type="compositionally biased region" description="Basic residues" evidence="1">
    <location>
        <begin position="169"/>
        <end position="178"/>
    </location>
</feature>
<dbReference type="RefSeq" id="WP_116848442.1">
    <property type="nucleotide sequence ID" value="NZ_QTJU01000006.1"/>
</dbReference>
<accession>A0A3E1NH66</accession>
<evidence type="ECO:0000313" key="2">
    <source>
        <dbReference type="EMBL" id="RFM27138.1"/>
    </source>
</evidence>
<protein>
    <recommendedName>
        <fullName evidence="4">AAA+ ATPase domain-containing protein</fullName>
    </recommendedName>
</protein>
<dbReference type="Proteomes" id="UP000261284">
    <property type="component" value="Unassembled WGS sequence"/>
</dbReference>
<dbReference type="AlphaFoldDB" id="A0A3E1NH66"/>
<evidence type="ECO:0000313" key="3">
    <source>
        <dbReference type="Proteomes" id="UP000261284"/>
    </source>
</evidence>
<proteinExistence type="predicted"/>